<proteinExistence type="predicted"/>
<reference evidence="1 2" key="1">
    <citation type="submission" date="2017-09" db="EMBL/GenBank/DDBJ databases">
        <title>Large-scale bioinformatics analysis of Bacillus genomes uncovers conserved roles of natural products in bacterial physiology.</title>
        <authorList>
            <consortium name="Agbiome Team Llc"/>
            <person name="Bleich R.M."/>
            <person name="Grubbs K.J."/>
            <person name="Santa Maria K.C."/>
            <person name="Allen S.E."/>
            <person name="Farag S."/>
            <person name="Shank E.A."/>
            <person name="Bowers A."/>
        </authorList>
    </citation>
    <scope>NUCLEOTIDE SEQUENCE [LARGE SCALE GENOMIC DNA]</scope>
    <source>
        <strain evidence="1 2">AFS089089</strain>
    </source>
</reference>
<dbReference type="Proteomes" id="UP000220702">
    <property type="component" value="Unassembled WGS sequence"/>
</dbReference>
<gene>
    <name evidence="1" type="ORF">CON71_34000</name>
</gene>
<sequence length="104" mass="12038">PFTPKATYARKAKFIEAVLQEMNIGELSADMNKLIHVLKHTCHRQIRSVIRGLRDIVDRKEGYPTKIVYTLKKLLHQTSQYQILDTAAKEGIYPLIAQHIPKER</sequence>
<protein>
    <submittedName>
        <fullName evidence="1">Uncharacterized protein</fullName>
    </submittedName>
</protein>
<feature type="non-terminal residue" evidence="1">
    <location>
        <position position="104"/>
    </location>
</feature>
<organism evidence="1 2">
    <name type="scientific">Bacillus thuringiensis</name>
    <dbReference type="NCBI Taxonomy" id="1428"/>
    <lineage>
        <taxon>Bacteria</taxon>
        <taxon>Bacillati</taxon>
        <taxon>Bacillota</taxon>
        <taxon>Bacilli</taxon>
        <taxon>Bacillales</taxon>
        <taxon>Bacillaceae</taxon>
        <taxon>Bacillus</taxon>
        <taxon>Bacillus cereus group</taxon>
    </lineage>
</organism>
<name>A0A9X6Y709_BACTU</name>
<evidence type="ECO:0000313" key="1">
    <source>
        <dbReference type="EMBL" id="PEA85743.1"/>
    </source>
</evidence>
<dbReference type="EMBL" id="NVNL01000150">
    <property type="protein sequence ID" value="PEA85743.1"/>
    <property type="molecule type" value="Genomic_DNA"/>
</dbReference>
<feature type="non-terminal residue" evidence="1">
    <location>
        <position position="1"/>
    </location>
</feature>
<accession>A0A9X6Y709</accession>
<evidence type="ECO:0000313" key="2">
    <source>
        <dbReference type="Proteomes" id="UP000220702"/>
    </source>
</evidence>
<dbReference type="AlphaFoldDB" id="A0A9X6Y709"/>
<comment type="caution">
    <text evidence="1">The sequence shown here is derived from an EMBL/GenBank/DDBJ whole genome shotgun (WGS) entry which is preliminary data.</text>
</comment>